<dbReference type="EMBL" id="LZFO01000070">
    <property type="protein sequence ID" value="OFH96942.1"/>
    <property type="molecule type" value="Genomic_DNA"/>
</dbReference>
<proteinExistence type="inferred from homology"/>
<comment type="function">
    <text evidence="2">Destroys radicals which are normally produced within the cells and which are toxic to biological systems. May play a role in favoring mycobacterial survival in phagocytes.</text>
</comment>
<comment type="cofactor">
    <cofactor evidence="3">
        <name>Cu cation</name>
        <dbReference type="ChEBI" id="CHEBI:23378"/>
    </cofactor>
    <text evidence="3">Binds 1 copper ion per subunit.</text>
</comment>
<dbReference type="SUPFAM" id="SSF49329">
    <property type="entry name" value="Cu,Zn superoxide dismutase-like"/>
    <property type="match status" value="1"/>
</dbReference>
<dbReference type="AlphaFoldDB" id="A0A1E8EUN6"/>
<feature type="domain" description="Superoxide dismutase copper/zinc binding" evidence="4">
    <location>
        <begin position="49"/>
        <end position="180"/>
    </location>
</feature>
<evidence type="ECO:0000256" key="2">
    <source>
        <dbReference type="ARBA" id="ARBA00024900"/>
    </source>
</evidence>
<comment type="catalytic activity">
    <reaction evidence="3">
        <text>2 superoxide + 2 H(+) = H2O2 + O2</text>
        <dbReference type="Rhea" id="RHEA:20696"/>
        <dbReference type="ChEBI" id="CHEBI:15378"/>
        <dbReference type="ChEBI" id="CHEBI:15379"/>
        <dbReference type="ChEBI" id="CHEBI:16240"/>
        <dbReference type="ChEBI" id="CHEBI:18421"/>
        <dbReference type="EC" id="1.15.1.1"/>
    </reaction>
</comment>
<dbReference type="EC" id="1.15.1.1" evidence="3"/>
<dbReference type="InterPro" id="IPR018152">
    <property type="entry name" value="SOD_Cu/Zn_BS"/>
</dbReference>
<dbReference type="GO" id="GO:0005507">
    <property type="term" value="F:copper ion binding"/>
    <property type="evidence" value="ECO:0007669"/>
    <property type="project" value="InterPro"/>
</dbReference>
<dbReference type="STRING" id="1121290.CLAOCE_22950"/>
<evidence type="ECO:0000259" key="4">
    <source>
        <dbReference type="Pfam" id="PF00080"/>
    </source>
</evidence>
<keyword evidence="3" id="KW-0862">Zinc</keyword>
<keyword evidence="6" id="KW-1185">Reference proteome</keyword>
<evidence type="ECO:0000313" key="6">
    <source>
        <dbReference type="Proteomes" id="UP000175744"/>
    </source>
</evidence>
<keyword evidence="3" id="KW-0479">Metal-binding</keyword>
<comment type="caution">
    <text evidence="5">The sequence shown here is derived from an EMBL/GenBank/DDBJ whole genome shotgun (WGS) entry which is preliminary data.</text>
</comment>
<dbReference type="PROSITE" id="PS00332">
    <property type="entry name" value="SOD_CU_ZN_2"/>
    <property type="match status" value="1"/>
</dbReference>
<comment type="cofactor">
    <cofactor evidence="3">
        <name>Zn(2+)</name>
        <dbReference type="ChEBI" id="CHEBI:29105"/>
    </cofactor>
    <text evidence="3">Binds 1 zinc ion per subunit.</text>
</comment>
<dbReference type="Proteomes" id="UP000175744">
    <property type="component" value="Unassembled WGS sequence"/>
</dbReference>
<evidence type="ECO:0000256" key="1">
    <source>
        <dbReference type="ARBA" id="ARBA00010457"/>
    </source>
</evidence>
<gene>
    <name evidence="5" type="primary">sodC</name>
    <name evidence="5" type="ORF">CLOACE_22950</name>
</gene>
<dbReference type="InterPro" id="IPR036423">
    <property type="entry name" value="SOD-like_Cu/Zn_dom_sf"/>
</dbReference>
<dbReference type="PATRIC" id="fig|1121290.3.peg.2325"/>
<keyword evidence="3 5" id="KW-0560">Oxidoreductase</keyword>
<dbReference type="Gene3D" id="2.60.40.200">
    <property type="entry name" value="Superoxide dismutase, copper/zinc binding domain"/>
    <property type="match status" value="1"/>
</dbReference>
<evidence type="ECO:0000256" key="3">
    <source>
        <dbReference type="RuleBase" id="RU000393"/>
    </source>
</evidence>
<sequence length="185" mass="20275">MFYNYYNYYDSEYMPIPYFRANLNNMNIPLQSVAYANIEGGPLAPSINGIVYFIDVPGGVQVCTTITGLPNYKPASGNNPPVGPHGFHIHEFGNCQVGDINNPFTAAGEHWNPTNQPHGNHAGDFPVLFSNNGFAAMCFFTNKFKVKDIIGKSIIIHQSPDDYRSQPAGNAGKRLACGVIKGLQM</sequence>
<protein>
    <recommendedName>
        <fullName evidence="3">Superoxide dismutase [Cu-Zn]</fullName>
        <ecNumber evidence="3">1.15.1.1</ecNumber>
    </recommendedName>
</protein>
<keyword evidence="3" id="KW-0186">Copper</keyword>
<reference evidence="5 6" key="1">
    <citation type="submission" date="2016-06" db="EMBL/GenBank/DDBJ databases">
        <title>Genome sequence of Clostridium acetireducens DSM 10703.</title>
        <authorList>
            <person name="Poehlein A."/>
            <person name="Fluechter S."/>
            <person name="Duerre P."/>
            <person name="Daniel R."/>
        </authorList>
    </citation>
    <scope>NUCLEOTIDE SEQUENCE [LARGE SCALE GENOMIC DNA]</scope>
    <source>
        <strain evidence="5 6">DSM 10703</strain>
    </source>
</reference>
<dbReference type="InterPro" id="IPR001424">
    <property type="entry name" value="SOD_Cu_Zn_dom"/>
</dbReference>
<dbReference type="PANTHER" id="PTHR10003">
    <property type="entry name" value="SUPEROXIDE DISMUTASE CU-ZN -RELATED"/>
    <property type="match status" value="1"/>
</dbReference>
<dbReference type="Pfam" id="PF00080">
    <property type="entry name" value="Sod_Cu"/>
    <property type="match status" value="1"/>
</dbReference>
<name>A0A1E8EUN6_9CLOT</name>
<dbReference type="InterPro" id="IPR024134">
    <property type="entry name" value="SOD_Cu/Zn_/chaperone"/>
</dbReference>
<accession>A0A1E8EUN6</accession>
<evidence type="ECO:0000313" key="5">
    <source>
        <dbReference type="EMBL" id="OFH96942.1"/>
    </source>
</evidence>
<dbReference type="GO" id="GO:0004784">
    <property type="term" value="F:superoxide dismutase activity"/>
    <property type="evidence" value="ECO:0007669"/>
    <property type="project" value="UniProtKB-EC"/>
</dbReference>
<comment type="similarity">
    <text evidence="1 3">Belongs to the Cu-Zn superoxide dismutase family.</text>
</comment>
<dbReference type="CDD" id="cd00305">
    <property type="entry name" value="Cu-Zn_Superoxide_Dismutase"/>
    <property type="match status" value="1"/>
</dbReference>
<organism evidence="5 6">
    <name type="scientific">Clostridium acetireducens DSM 10703</name>
    <dbReference type="NCBI Taxonomy" id="1121290"/>
    <lineage>
        <taxon>Bacteria</taxon>
        <taxon>Bacillati</taxon>
        <taxon>Bacillota</taxon>
        <taxon>Clostridia</taxon>
        <taxon>Eubacteriales</taxon>
        <taxon>Clostridiaceae</taxon>
        <taxon>Clostridium</taxon>
    </lineage>
</organism>
<dbReference type="OrthoDB" id="9792957at2"/>